<dbReference type="SUPFAM" id="SSF53474">
    <property type="entry name" value="alpha/beta-Hydrolases"/>
    <property type="match status" value="1"/>
</dbReference>
<dbReference type="EMBL" id="JACBXS010000017">
    <property type="protein sequence ID" value="NYS25287.1"/>
    <property type="molecule type" value="Genomic_DNA"/>
</dbReference>
<dbReference type="Pfam" id="PF00561">
    <property type="entry name" value="Abhydrolase_1"/>
    <property type="match status" value="1"/>
</dbReference>
<dbReference type="GO" id="GO:0016787">
    <property type="term" value="F:hydrolase activity"/>
    <property type="evidence" value="ECO:0007669"/>
    <property type="project" value="UniProtKB-KW"/>
</dbReference>
<name>A0A7Z0HZR7_9RHOB</name>
<dbReference type="Gene3D" id="3.40.50.1820">
    <property type="entry name" value="alpha/beta hydrolase"/>
    <property type="match status" value="1"/>
</dbReference>
<dbReference type="InterPro" id="IPR029058">
    <property type="entry name" value="AB_hydrolase_fold"/>
</dbReference>
<accession>A0A7Z0HZR7</accession>
<dbReference type="InterPro" id="IPR000073">
    <property type="entry name" value="AB_hydrolase_1"/>
</dbReference>
<feature type="domain" description="HTH luxR-type" evidence="1">
    <location>
        <begin position="213"/>
        <end position="278"/>
    </location>
</feature>
<protein>
    <submittedName>
        <fullName evidence="2">Alpha/beta fold hydrolase</fullName>
    </submittedName>
</protein>
<dbReference type="CDD" id="cd06170">
    <property type="entry name" value="LuxR_C_like"/>
    <property type="match status" value="1"/>
</dbReference>
<proteinExistence type="predicted"/>
<dbReference type="InterPro" id="IPR016032">
    <property type="entry name" value="Sig_transdc_resp-reg_C-effctor"/>
</dbReference>
<dbReference type="Gene3D" id="1.10.10.10">
    <property type="entry name" value="Winged helix-like DNA-binding domain superfamily/Winged helix DNA-binding domain"/>
    <property type="match status" value="1"/>
</dbReference>
<dbReference type="PANTHER" id="PTHR43689:SF8">
    <property type="entry name" value="ALPHA_BETA-HYDROLASES SUPERFAMILY PROTEIN"/>
    <property type="match status" value="1"/>
</dbReference>
<dbReference type="GO" id="GO:0006355">
    <property type="term" value="P:regulation of DNA-templated transcription"/>
    <property type="evidence" value="ECO:0007669"/>
    <property type="project" value="InterPro"/>
</dbReference>
<reference evidence="2 3" key="1">
    <citation type="journal article" date="2000" name="Arch. Microbiol.">
        <title>Rhodobaca bogoriensis gen. nov. and sp. nov., an alkaliphilic purple nonsulfur bacterium from African Rift Valley soda lakes.</title>
        <authorList>
            <person name="Milford A.D."/>
            <person name="Achenbach L.A."/>
            <person name="Jung D.O."/>
            <person name="Madigan M.T."/>
        </authorList>
    </citation>
    <scope>NUCLEOTIDE SEQUENCE [LARGE SCALE GENOMIC DNA]</scope>
    <source>
        <strain evidence="2 3">2376</strain>
    </source>
</reference>
<organism evidence="2 3">
    <name type="scientific">Rhabdonatronobacter sediminivivens</name>
    <dbReference type="NCBI Taxonomy" id="2743469"/>
    <lineage>
        <taxon>Bacteria</taxon>
        <taxon>Pseudomonadati</taxon>
        <taxon>Pseudomonadota</taxon>
        <taxon>Alphaproteobacteria</taxon>
        <taxon>Rhodobacterales</taxon>
        <taxon>Paracoccaceae</taxon>
        <taxon>Rhabdonatronobacter</taxon>
    </lineage>
</organism>
<gene>
    <name evidence="2" type="ORF">HUK65_09815</name>
</gene>
<dbReference type="Proteomes" id="UP000529417">
    <property type="component" value="Unassembled WGS sequence"/>
</dbReference>
<dbReference type="SUPFAM" id="SSF46894">
    <property type="entry name" value="C-terminal effector domain of the bipartite response regulators"/>
    <property type="match status" value="1"/>
</dbReference>
<dbReference type="SMART" id="SM00421">
    <property type="entry name" value="HTH_LUXR"/>
    <property type="match status" value="1"/>
</dbReference>
<dbReference type="AlphaFoldDB" id="A0A7Z0HZR7"/>
<dbReference type="GO" id="GO:0003677">
    <property type="term" value="F:DNA binding"/>
    <property type="evidence" value="ECO:0007669"/>
    <property type="project" value="InterPro"/>
</dbReference>
<sequence length="583" mass="63959">MKDRSSIPLPKLNADLELLQTIYETALIPDNYDDLVDTWSVRLENALAQVEDTDLDGSQDMVTLDLSESIRYLDTSLRLFERLDTARRLEKQTPEAERASLPKLVLDAAGKVVWYNSSALRMFALSRQSTAQTLPMDDTSRRRLESELATLGQEVERPPGPLGRHLPLVVLLHPPGDGAQVFMIGQRLAQHGQPDLLVLDQADTGWNEAIEAVLQGSFALSRAETEIVARLAEGETLSQIAKARNRQLSTLRTQLKSVLRKTQTRSQAQLVRLTLSLASHLDASGADLSASEAPFQVHTLPDGRNLHFRTMGPPQGAPVMFLHGMLDGLNIGATFLQELTTRNIRLIAPERPWFGAAPGYDVDIPQVPDTLAADLTHLLETHDLNGVRLIGHMAGSVYSFTLAAKAPERVRGVLNVAGGVPIRSLTQFRHMSPRQRTVAYTARFTPKALPLILHAGVRQIESGGVEQFVRALYARSPIDLAAFETPEIGTTIADGVRFAVAQGYRAFEIDSYHVVRDWSARVAASKCPVGLLHGRHDPVVSAASVEAFGRTLGARAQVQIAEDAGQTILFTHPRMALDALERL</sequence>
<evidence type="ECO:0000313" key="2">
    <source>
        <dbReference type="EMBL" id="NYS25287.1"/>
    </source>
</evidence>
<dbReference type="PANTHER" id="PTHR43689">
    <property type="entry name" value="HYDROLASE"/>
    <property type="match status" value="1"/>
</dbReference>
<dbReference type="PROSITE" id="PS50043">
    <property type="entry name" value="HTH_LUXR_2"/>
    <property type="match status" value="1"/>
</dbReference>
<keyword evidence="2" id="KW-0378">Hydrolase</keyword>
<comment type="caution">
    <text evidence="2">The sequence shown here is derived from an EMBL/GenBank/DDBJ whole genome shotgun (WGS) entry which is preliminary data.</text>
</comment>
<keyword evidence="3" id="KW-1185">Reference proteome</keyword>
<dbReference type="InterPro" id="IPR036388">
    <property type="entry name" value="WH-like_DNA-bd_sf"/>
</dbReference>
<dbReference type="InterPro" id="IPR000792">
    <property type="entry name" value="Tscrpt_reg_LuxR_C"/>
</dbReference>
<evidence type="ECO:0000313" key="3">
    <source>
        <dbReference type="Proteomes" id="UP000529417"/>
    </source>
</evidence>
<evidence type="ECO:0000259" key="1">
    <source>
        <dbReference type="PROSITE" id="PS50043"/>
    </source>
</evidence>